<keyword evidence="4 5" id="KW-0472">Membrane</keyword>
<dbReference type="GO" id="GO:0015108">
    <property type="term" value="F:chloride transmembrane transporter activity"/>
    <property type="evidence" value="ECO:0007669"/>
    <property type="project" value="InterPro"/>
</dbReference>
<protein>
    <recommendedName>
        <fullName evidence="9">Chloride channel protein</fullName>
    </recommendedName>
</protein>
<evidence type="ECO:0008006" key="9">
    <source>
        <dbReference type="Google" id="ProtNLM"/>
    </source>
</evidence>
<sequence>MHGAPAILLANTLGLALGGSAGPEAAIAAFGGAFATAIYSLPYIRNRNLISPSDHRLFVLSCMSIGISSILPSPIIAVSLISELFALSHGLGSVYLKYVVSSGIGGCVAYAVTNGIGTVSSSRFSEDWNESLATPSGIFADYLPLQSILLGIIGCVLGYVFLGAQLLLKQLSKKLVVNLNALSKFKLGTILTPAIGGIFVGVIAWILPGTTGVGEAGMVFLSQQPSAEGDAALFVATGLLKLLSLSICLSFGWTGGMIYPLLFIGSSVGAGISEATGWNRLLCMSCVAASLMSSHMPAPYAFWATTTSVYRAGLGSSYGTLISILVALLFGVALGTKQRLIIKLTKNNELKRSTVYLNLAVDD</sequence>
<gene>
    <name evidence="7" type="ORF">TL16_g03759</name>
</gene>
<dbReference type="SUPFAM" id="SSF81340">
    <property type="entry name" value="Clc chloride channel"/>
    <property type="match status" value="1"/>
</dbReference>
<reference evidence="8" key="1">
    <citation type="journal article" date="2023" name="Commun. Biol.">
        <title>Genome analysis of Parmales, the sister group of diatoms, reveals the evolutionary specialization of diatoms from phago-mixotrophs to photoautotrophs.</title>
        <authorList>
            <person name="Ban H."/>
            <person name="Sato S."/>
            <person name="Yoshikawa S."/>
            <person name="Yamada K."/>
            <person name="Nakamura Y."/>
            <person name="Ichinomiya M."/>
            <person name="Sato N."/>
            <person name="Blanc-Mathieu R."/>
            <person name="Endo H."/>
            <person name="Kuwata A."/>
            <person name="Ogata H."/>
        </authorList>
    </citation>
    <scope>NUCLEOTIDE SEQUENCE [LARGE SCALE GENOMIC DNA]</scope>
</reference>
<name>A0A9W7A5C2_9STRA</name>
<organism evidence="7 8">
    <name type="scientific">Triparma laevis f. inornata</name>
    <dbReference type="NCBI Taxonomy" id="1714386"/>
    <lineage>
        <taxon>Eukaryota</taxon>
        <taxon>Sar</taxon>
        <taxon>Stramenopiles</taxon>
        <taxon>Ochrophyta</taxon>
        <taxon>Bolidophyceae</taxon>
        <taxon>Parmales</taxon>
        <taxon>Triparmaceae</taxon>
        <taxon>Triparma</taxon>
    </lineage>
</organism>
<evidence type="ECO:0000256" key="3">
    <source>
        <dbReference type="ARBA" id="ARBA00022989"/>
    </source>
</evidence>
<feature type="chain" id="PRO_5040851997" description="Chloride channel protein" evidence="6">
    <location>
        <begin position="19"/>
        <end position="363"/>
    </location>
</feature>
<proteinExistence type="predicted"/>
<feature type="transmembrane region" description="Helical" evidence="5">
    <location>
        <begin position="26"/>
        <end position="45"/>
    </location>
</feature>
<evidence type="ECO:0000256" key="5">
    <source>
        <dbReference type="SAM" id="Phobius"/>
    </source>
</evidence>
<dbReference type="PANTHER" id="PTHR43427">
    <property type="entry name" value="CHLORIDE CHANNEL PROTEIN CLC-E"/>
    <property type="match status" value="1"/>
</dbReference>
<feature type="signal peptide" evidence="6">
    <location>
        <begin position="1"/>
        <end position="18"/>
    </location>
</feature>
<feature type="transmembrane region" description="Helical" evidence="5">
    <location>
        <begin position="189"/>
        <end position="207"/>
    </location>
</feature>
<keyword evidence="3 5" id="KW-1133">Transmembrane helix</keyword>
<keyword evidence="6" id="KW-0732">Signal</keyword>
<evidence type="ECO:0000256" key="4">
    <source>
        <dbReference type="ARBA" id="ARBA00023136"/>
    </source>
</evidence>
<evidence type="ECO:0000256" key="1">
    <source>
        <dbReference type="ARBA" id="ARBA00004141"/>
    </source>
</evidence>
<evidence type="ECO:0000313" key="8">
    <source>
        <dbReference type="Proteomes" id="UP001162640"/>
    </source>
</evidence>
<dbReference type="Gene3D" id="1.10.3080.10">
    <property type="entry name" value="Clc chloride channel"/>
    <property type="match status" value="1"/>
</dbReference>
<evidence type="ECO:0000256" key="6">
    <source>
        <dbReference type="SAM" id="SignalP"/>
    </source>
</evidence>
<evidence type="ECO:0000256" key="2">
    <source>
        <dbReference type="ARBA" id="ARBA00022692"/>
    </source>
</evidence>
<accession>A0A9W7A5C2</accession>
<feature type="transmembrane region" description="Helical" evidence="5">
    <location>
        <begin position="148"/>
        <end position="168"/>
    </location>
</feature>
<feature type="transmembrane region" description="Helical" evidence="5">
    <location>
        <begin position="277"/>
        <end position="296"/>
    </location>
</feature>
<dbReference type="Pfam" id="PF00654">
    <property type="entry name" value="Voltage_CLC"/>
    <property type="match status" value="1"/>
</dbReference>
<dbReference type="Proteomes" id="UP001162640">
    <property type="component" value="Unassembled WGS sequence"/>
</dbReference>
<comment type="subcellular location">
    <subcellularLocation>
        <location evidence="1">Membrane</location>
        <topology evidence="1">Multi-pass membrane protein</topology>
    </subcellularLocation>
</comment>
<dbReference type="AlphaFoldDB" id="A0A9W7A5C2"/>
<evidence type="ECO:0000313" key="7">
    <source>
        <dbReference type="EMBL" id="GMH63600.1"/>
    </source>
</evidence>
<dbReference type="InterPro" id="IPR050368">
    <property type="entry name" value="ClC-type_chloride_channel"/>
</dbReference>
<dbReference type="EMBL" id="BLQM01000100">
    <property type="protein sequence ID" value="GMH63600.1"/>
    <property type="molecule type" value="Genomic_DNA"/>
</dbReference>
<feature type="transmembrane region" description="Helical" evidence="5">
    <location>
        <begin position="316"/>
        <end position="336"/>
    </location>
</feature>
<dbReference type="InterPro" id="IPR001807">
    <property type="entry name" value="ClC"/>
</dbReference>
<feature type="transmembrane region" description="Helical" evidence="5">
    <location>
        <begin position="57"/>
        <end position="81"/>
    </location>
</feature>
<keyword evidence="2 5" id="KW-0812">Transmembrane</keyword>
<dbReference type="GO" id="GO:0016020">
    <property type="term" value="C:membrane"/>
    <property type="evidence" value="ECO:0007669"/>
    <property type="project" value="UniProtKB-SubCell"/>
</dbReference>
<comment type="caution">
    <text evidence="7">The sequence shown here is derived from an EMBL/GenBank/DDBJ whole genome shotgun (WGS) entry which is preliminary data.</text>
</comment>
<feature type="transmembrane region" description="Helical" evidence="5">
    <location>
        <begin position="242"/>
        <end position="265"/>
    </location>
</feature>
<dbReference type="InterPro" id="IPR014743">
    <property type="entry name" value="Cl-channel_core"/>
</dbReference>